<evidence type="ECO:0000313" key="2">
    <source>
        <dbReference type="Proteomes" id="UP001500034"/>
    </source>
</evidence>
<keyword evidence="2" id="KW-1185">Reference proteome</keyword>
<sequence>MGWVSVSVSAWAGPVPAVGRAEVEARVSGRAAPVARAPGRGVAGEWASEAEAGAWGAGR</sequence>
<reference evidence="2" key="1">
    <citation type="journal article" date="2019" name="Int. J. Syst. Evol. Microbiol.">
        <title>The Global Catalogue of Microorganisms (GCM) 10K type strain sequencing project: providing services to taxonomists for standard genome sequencing and annotation.</title>
        <authorList>
            <consortium name="The Broad Institute Genomics Platform"/>
            <consortium name="The Broad Institute Genome Sequencing Center for Infectious Disease"/>
            <person name="Wu L."/>
            <person name="Ma J."/>
        </authorList>
    </citation>
    <scope>NUCLEOTIDE SEQUENCE [LARGE SCALE GENOMIC DNA]</scope>
    <source>
        <strain evidence="2">JCM 17027</strain>
    </source>
</reference>
<accession>A0ABP7PB58</accession>
<comment type="caution">
    <text evidence="1">The sequence shown here is derived from an EMBL/GenBank/DDBJ whole genome shotgun (WGS) entry which is preliminary data.</text>
</comment>
<evidence type="ECO:0000313" key="1">
    <source>
        <dbReference type="EMBL" id="GAA3962695.1"/>
    </source>
</evidence>
<proteinExistence type="predicted"/>
<gene>
    <name evidence="1" type="ORF">GCM10022384_13650</name>
</gene>
<protein>
    <submittedName>
        <fullName evidence="1">Uncharacterized protein</fullName>
    </submittedName>
</protein>
<name>A0ABP7PB58_9ACTN</name>
<dbReference type="Proteomes" id="UP001500034">
    <property type="component" value="Unassembled WGS sequence"/>
</dbReference>
<dbReference type="EMBL" id="BAABCQ010000017">
    <property type="protein sequence ID" value="GAA3962695.1"/>
    <property type="molecule type" value="Genomic_DNA"/>
</dbReference>
<organism evidence="1 2">
    <name type="scientific">Streptomyces marokkonensis</name>
    <dbReference type="NCBI Taxonomy" id="324855"/>
    <lineage>
        <taxon>Bacteria</taxon>
        <taxon>Bacillati</taxon>
        <taxon>Actinomycetota</taxon>
        <taxon>Actinomycetes</taxon>
        <taxon>Kitasatosporales</taxon>
        <taxon>Streptomycetaceae</taxon>
        <taxon>Streptomyces</taxon>
    </lineage>
</organism>